<dbReference type="GO" id="GO:0016757">
    <property type="term" value="F:glycosyltransferase activity"/>
    <property type="evidence" value="ECO:0007669"/>
    <property type="project" value="UniProtKB-KW"/>
</dbReference>
<feature type="transmembrane region" description="Helical" evidence="11">
    <location>
        <begin position="7"/>
        <end position="28"/>
    </location>
</feature>
<dbReference type="Proteomes" id="UP000091820">
    <property type="component" value="Unassembled WGS sequence"/>
</dbReference>
<dbReference type="GO" id="GO:0012505">
    <property type="term" value="C:endomembrane system"/>
    <property type="evidence" value="ECO:0007669"/>
    <property type="project" value="UniProtKB-SubCell"/>
</dbReference>
<evidence type="ECO:0000313" key="14">
    <source>
        <dbReference type="Proteomes" id="UP000091820"/>
    </source>
</evidence>
<evidence type="ECO:0000256" key="5">
    <source>
        <dbReference type="ARBA" id="ARBA00022692"/>
    </source>
</evidence>
<reference evidence="14" key="1">
    <citation type="submission" date="2014-03" db="EMBL/GenBank/DDBJ databases">
        <authorList>
            <person name="Aksoy S."/>
            <person name="Warren W."/>
            <person name="Wilson R.K."/>
        </authorList>
    </citation>
    <scope>NUCLEOTIDE SEQUENCE [LARGE SCALE GENOMIC DNA]</scope>
    <source>
        <strain evidence="14">IAEA</strain>
    </source>
</reference>
<keyword evidence="6" id="KW-0735">Signal-anchor</keyword>
<evidence type="ECO:0000256" key="9">
    <source>
        <dbReference type="ARBA" id="ARBA00037847"/>
    </source>
</evidence>
<dbReference type="GO" id="GO:0016020">
    <property type="term" value="C:membrane"/>
    <property type="evidence" value="ECO:0007669"/>
    <property type="project" value="UniProtKB-SubCell"/>
</dbReference>
<dbReference type="STRING" id="37001.A0A1A9W863"/>
<dbReference type="PANTHER" id="PTHR10811">
    <property type="entry name" value="FRINGE-RELATED"/>
    <property type="match status" value="1"/>
</dbReference>
<dbReference type="VEuPathDB" id="VectorBase:GBRI009759"/>
<evidence type="ECO:0000256" key="2">
    <source>
        <dbReference type="ARBA" id="ARBA00008661"/>
    </source>
</evidence>
<dbReference type="Gene3D" id="3.90.550.50">
    <property type="match status" value="2"/>
</dbReference>
<evidence type="ECO:0000259" key="12">
    <source>
        <dbReference type="Pfam" id="PF02434"/>
    </source>
</evidence>
<organism evidence="13 14">
    <name type="scientific">Glossina brevipalpis</name>
    <dbReference type="NCBI Taxonomy" id="37001"/>
    <lineage>
        <taxon>Eukaryota</taxon>
        <taxon>Metazoa</taxon>
        <taxon>Ecdysozoa</taxon>
        <taxon>Arthropoda</taxon>
        <taxon>Hexapoda</taxon>
        <taxon>Insecta</taxon>
        <taxon>Pterygota</taxon>
        <taxon>Neoptera</taxon>
        <taxon>Endopterygota</taxon>
        <taxon>Diptera</taxon>
        <taxon>Brachycera</taxon>
        <taxon>Muscomorpha</taxon>
        <taxon>Hippoboscoidea</taxon>
        <taxon>Glossinidae</taxon>
        <taxon>Glossina</taxon>
    </lineage>
</organism>
<protein>
    <recommendedName>
        <fullName evidence="12">Fringe-like glycosyltransferase domain-containing protein</fullName>
    </recommendedName>
</protein>
<keyword evidence="5 11" id="KW-0812">Transmembrane</keyword>
<evidence type="ECO:0000256" key="6">
    <source>
        <dbReference type="ARBA" id="ARBA00022968"/>
    </source>
</evidence>
<name>A0A1A9W863_9MUSC</name>
<evidence type="ECO:0000313" key="13">
    <source>
        <dbReference type="EnsemblMetazoa" id="GBRI009759-PA"/>
    </source>
</evidence>
<keyword evidence="3" id="KW-0328">Glycosyltransferase</keyword>
<evidence type="ECO:0000256" key="3">
    <source>
        <dbReference type="ARBA" id="ARBA00022676"/>
    </source>
</evidence>
<evidence type="ECO:0000256" key="1">
    <source>
        <dbReference type="ARBA" id="ARBA00004606"/>
    </source>
</evidence>
<feature type="domain" description="Fringe-like glycosyltransferase" evidence="12">
    <location>
        <begin position="320"/>
        <end position="552"/>
    </location>
</feature>
<evidence type="ECO:0000256" key="8">
    <source>
        <dbReference type="ARBA" id="ARBA00023136"/>
    </source>
</evidence>
<evidence type="ECO:0000256" key="7">
    <source>
        <dbReference type="ARBA" id="ARBA00022989"/>
    </source>
</evidence>
<dbReference type="Pfam" id="PF02434">
    <property type="entry name" value="Fringe"/>
    <property type="match status" value="1"/>
</dbReference>
<feature type="coiled-coil region" evidence="10">
    <location>
        <begin position="387"/>
        <end position="414"/>
    </location>
</feature>
<evidence type="ECO:0000256" key="11">
    <source>
        <dbReference type="SAM" id="Phobius"/>
    </source>
</evidence>
<dbReference type="EnsemblMetazoa" id="GBRI009759-RA">
    <property type="protein sequence ID" value="GBRI009759-PA"/>
    <property type="gene ID" value="GBRI009759"/>
</dbReference>
<reference evidence="13" key="2">
    <citation type="submission" date="2020-05" db="UniProtKB">
        <authorList>
            <consortium name="EnsemblMetazoa"/>
        </authorList>
    </citation>
    <scope>IDENTIFICATION</scope>
    <source>
        <strain evidence="13">IAEA</strain>
    </source>
</reference>
<dbReference type="AlphaFoldDB" id="A0A1A9W863"/>
<keyword evidence="8 11" id="KW-0472">Membrane</keyword>
<comment type="subcellular location">
    <subcellularLocation>
        <location evidence="9">Endomembrane system</location>
        <topology evidence="9">Single-pass membrane protein</topology>
    </subcellularLocation>
    <subcellularLocation>
        <location evidence="1">Membrane</location>
        <topology evidence="1">Single-pass type II membrane protein</topology>
    </subcellularLocation>
</comment>
<accession>A0A1A9W863</accession>
<dbReference type="InterPro" id="IPR003378">
    <property type="entry name" value="Fringe-like_glycosylTrfase"/>
</dbReference>
<keyword evidence="10" id="KW-0175">Coiled coil</keyword>
<comment type="similarity">
    <text evidence="2">Belongs to the glycosyltransferase 31 family.</text>
</comment>
<keyword evidence="7 11" id="KW-1133">Transmembrane helix</keyword>
<keyword evidence="14" id="KW-1185">Reference proteome</keyword>
<sequence length="623" mass="72129">MNIIKNLLILMPMCASFAAGPIEVLFLIRSEENKYYHQISSNLREDLIKESFILSPEYYINVHIINKLFSNNYNNNKYNPGEWTILNIIHHLAIQQKYHQLINDNTRWIVFCEDNTHIKLNNLLKQLSKENHTQIQYFGYALHDQEPTIVHHFAFFENPVWFPYPMLQAGVIFSKALFERIANILLYQYQQGHQCNSNQQRHSTRSEFSIDAAHELARFIYDNVQIIDEANAKHAITKVLKNDNLSLPINTKHSSTAASSDTNKIIENVVKKKTLMKTQKIIMKKATYICPKAKWYSSVVDNNKCAMYAEPSYTIQCIPIKRQEVYFAVKTCSKYYNDRLPVIQNTWAQYAKHVKYFSDIEDGKVPTIDTGVPNAETGHCTKTLAILQLALKDIEQINRQKHQQQQQQQEQEQQQHWLHNQPNIIRWLFLADDDTLLSVSGVCQILGCFNSSHEIYLGERYGYRLHALDGFNYITGGGGIAFSLPTLRLIVNHCKCPSLSAPDDMILGSCLHSLQLRTVHSMRFHQARPNDYAPELLQLEKPISFHKFWQLDPLEVYQKWFLTADQNMLTEEIAFKLEKGSIAYSLKPRKILTETKTLALNHMKVPVVAAAALHHSNKRHTDL</sequence>
<evidence type="ECO:0000256" key="4">
    <source>
        <dbReference type="ARBA" id="ARBA00022679"/>
    </source>
</evidence>
<keyword evidence="4" id="KW-0808">Transferase</keyword>
<proteinExistence type="inferred from homology"/>
<evidence type="ECO:0000256" key="10">
    <source>
        <dbReference type="SAM" id="Coils"/>
    </source>
</evidence>